<sequence>METLAILLRAVDEKNGVATEVIDLGDGVERTLRDAVKQIAPAGLVGHIDRSHLSVSEQARAWLNSGQASDLLAVFHRHVRYVGELLDELRENPRTVRELMEAAGSNYQLEWRTPDQTRRRITWFTCLGLVEYKTSTHIGLTDKGHEHLLTLQLGGPNAVPYSMPTQVTIQEPPKAIADALTALTPEILGLRMPVLGYIPRGNGDTDVVQALTLLVNACSPQISRADLLAYAQETFGVSESSFGAILTTLTRSGLVEQTGFNVYSPTASATAWLENPTALNLALLLHSRVLFFLEIIPLLSEFDQAPQLAKAAVDHYGLQRVDVGGVRTRMQVLKAAGLIYERANWRYQSTPLGDAVAQAFPLQAPTDIDDTSIETLEVQPGGRVESPALILSKELKDASTASENPLRLEKAVADAFTLLGFESRHIGGGGKTDVLATVDGPDLKPVRVIIDAKAARNGTVNEGSVSFDTLSEHKKQYDADFVALVGPSFDSGRVRARAEKNHVSLVTVDELIALLNRHERTPRSAVSFIKLVDPAPGSRRELDSAWAQAERRQALLAHVVAVLAQEAREADEVTNRALSPDQIYLIVRDEIDPRPARKDIEDVLQLLEHPLIASVSRVGTGARGDAFHLVDSPTLVTSKLRSLACTLTTLGTDQ</sequence>
<accession>A0A7Z0EJI3</accession>
<reference evidence="1 2" key="1">
    <citation type="submission" date="2020-07" db="EMBL/GenBank/DDBJ databases">
        <title>Sequencing the genomes of 1000 actinobacteria strains.</title>
        <authorList>
            <person name="Klenk H.-P."/>
        </authorList>
    </citation>
    <scope>NUCLEOTIDE SEQUENCE [LARGE SCALE GENOMIC DNA]</scope>
    <source>
        <strain evidence="1 2">DSM 44442</strain>
    </source>
</reference>
<dbReference type="GO" id="GO:0004519">
    <property type="term" value="F:endonuclease activity"/>
    <property type="evidence" value="ECO:0007669"/>
    <property type="project" value="InterPro"/>
</dbReference>
<dbReference type="AlphaFoldDB" id="A0A7Z0EJI3"/>
<keyword evidence="2" id="KW-1185">Reference proteome</keyword>
<proteinExistence type="predicted"/>
<dbReference type="Proteomes" id="UP000572051">
    <property type="component" value="Unassembled WGS sequence"/>
</dbReference>
<organism evidence="1 2">
    <name type="scientific">Nocardiopsis aegyptia</name>
    <dbReference type="NCBI Taxonomy" id="220378"/>
    <lineage>
        <taxon>Bacteria</taxon>
        <taxon>Bacillati</taxon>
        <taxon>Actinomycetota</taxon>
        <taxon>Actinomycetes</taxon>
        <taxon>Streptosporangiales</taxon>
        <taxon>Nocardiopsidaceae</taxon>
        <taxon>Nocardiopsis</taxon>
    </lineage>
</organism>
<evidence type="ECO:0000313" key="2">
    <source>
        <dbReference type="Proteomes" id="UP000572051"/>
    </source>
</evidence>
<dbReference type="RefSeq" id="WP_179820149.1">
    <property type="nucleotide sequence ID" value="NZ_JACCFS010000001.1"/>
</dbReference>
<dbReference type="GO" id="GO:0003677">
    <property type="term" value="F:DNA binding"/>
    <property type="evidence" value="ECO:0007669"/>
    <property type="project" value="InterPro"/>
</dbReference>
<name>A0A7Z0EJI3_9ACTN</name>
<comment type="caution">
    <text evidence="1">The sequence shown here is derived from an EMBL/GenBank/DDBJ whole genome shotgun (WGS) entry which is preliminary data.</text>
</comment>
<evidence type="ECO:0008006" key="3">
    <source>
        <dbReference type="Google" id="ProtNLM"/>
    </source>
</evidence>
<dbReference type="Gene3D" id="3.40.91.30">
    <property type="match status" value="1"/>
</dbReference>
<dbReference type="GO" id="GO:0009307">
    <property type="term" value="P:DNA restriction-modification system"/>
    <property type="evidence" value="ECO:0007669"/>
    <property type="project" value="InterPro"/>
</dbReference>
<protein>
    <recommendedName>
        <fullName evidence="3">Restriction endonuclease</fullName>
    </recommendedName>
</protein>
<evidence type="ECO:0000313" key="1">
    <source>
        <dbReference type="EMBL" id="NYJ32365.1"/>
    </source>
</evidence>
<dbReference type="EMBL" id="JACCFS010000001">
    <property type="protein sequence ID" value="NYJ32365.1"/>
    <property type="molecule type" value="Genomic_DNA"/>
</dbReference>
<gene>
    <name evidence="1" type="ORF">HNR10_000246</name>
</gene>